<reference evidence="3" key="1">
    <citation type="journal article" date="2019" name="Int. J. Syst. Evol. Microbiol.">
        <title>The Global Catalogue of Microorganisms (GCM) 10K type strain sequencing project: providing services to taxonomists for standard genome sequencing and annotation.</title>
        <authorList>
            <consortium name="The Broad Institute Genomics Platform"/>
            <consortium name="The Broad Institute Genome Sequencing Center for Infectious Disease"/>
            <person name="Wu L."/>
            <person name="Ma J."/>
        </authorList>
    </citation>
    <scope>NUCLEOTIDE SEQUENCE [LARGE SCALE GENOMIC DNA]</scope>
    <source>
        <strain evidence="3">KCTC 42424</strain>
    </source>
</reference>
<keyword evidence="3" id="KW-1185">Reference proteome</keyword>
<evidence type="ECO:0000313" key="3">
    <source>
        <dbReference type="Proteomes" id="UP001595722"/>
    </source>
</evidence>
<name>A0ABV7VSL1_9GAMM</name>
<dbReference type="EMBL" id="JBHRYB010000005">
    <property type="protein sequence ID" value="MFC3679852.1"/>
    <property type="molecule type" value="Genomic_DNA"/>
</dbReference>
<evidence type="ECO:0000313" key="2">
    <source>
        <dbReference type="EMBL" id="MFC3679852.1"/>
    </source>
</evidence>
<gene>
    <name evidence="2" type="ORF">ACFOMG_06975</name>
</gene>
<organism evidence="2 3">
    <name type="scientific">Bacterioplanoides pacificum</name>
    <dbReference type="NCBI Taxonomy" id="1171596"/>
    <lineage>
        <taxon>Bacteria</taxon>
        <taxon>Pseudomonadati</taxon>
        <taxon>Pseudomonadota</taxon>
        <taxon>Gammaproteobacteria</taxon>
        <taxon>Oceanospirillales</taxon>
        <taxon>Oceanospirillaceae</taxon>
        <taxon>Bacterioplanoides</taxon>
    </lineage>
</organism>
<accession>A0ABV7VSL1</accession>
<comment type="caution">
    <text evidence="2">The sequence shown here is derived from an EMBL/GenBank/DDBJ whole genome shotgun (WGS) entry which is preliminary data.</text>
</comment>
<evidence type="ECO:0000256" key="1">
    <source>
        <dbReference type="SAM" id="SignalP"/>
    </source>
</evidence>
<evidence type="ECO:0008006" key="4">
    <source>
        <dbReference type="Google" id="ProtNLM"/>
    </source>
</evidence>
<feature type="signal peptide" evidence="1">
    <location>
        <begin position="1"/>
        <end position="21"/>
    </location>
</feature>
<protein>
    <recommendedName>
        <fullName evidence="4">AraC family transcriptional regulator</fullName>
    </recommendedName>
</protein>
<keyword evidence="1" id="KW-0732">Signal</keyword>
<feature type="chain" id="PRO_5045101778" description="AraC family transcriptional regulator" evidence="1">
    <location>
        <begin position="22"/>
        <end position="169"/>
    </location>
</feature>
<proteinExistence type="predicted"/>
<sequence length="169" mass="18986">MTTLIRCFVAILLLGSVYTTAEEARLGQDIEAVKRSVLELNQQLYALEEDLLSPATTRAAFYFSLSHGEFFEPLSIEIKASGMQPVQHIYTERQVTALRMGAVQPLAQLNMGPGKHDLHVLVRGVDQLGQQRQLVIREQVEKTEQPLMLEVVVSDQPELSSAKAQLQRW</sequence>
<dbReference type="Proteomes" id="UP001595722">
    <property type="component" value="Unassembled WGS sequence"/>
</dbReference>
<dbReference type="RefSeq" id="WP_376865644.1">
    <property type="nucleotide sequence ID" value="NZ_JBHRYB010000005.1"/>
</dbReference>